<feature type="non-terminal residue" evidence="3">
    <location>
        <position position="71"/>
    </location>
</feature>
<dbReference type="EMBL" id="JABZMK010000192">
    <property type="protein sequence ID" value="MBF1130358.1"/>
    <property type="molecule type" value="Genomic_DNA"/>
</dbReference>
<gene>
    <name evidence="3" type="ORF">HXL70_10045</name>
</gene>
<dbReference type="InterPro" id="IPR027417">
    <property type="entry name" value="P-loop_NTPase"/>
</dbReference>
<dbReference type="SUPFAM" id="SSF52540">
    <property type="entry name" value="P-loop containing nucleoside triphosphate hydrolases"/>
    <property type="match status" value="1"/>
</dbReference>
<accession>A0A930B7N8</accession>
<dbReference type="GO" id="GO:0016887">
    <property type="term" value="F:ATP hydrolysis activity"/>
    <property type="evidence" value="ECO:0007669"/>
    <property type="project" value="InterPro"/>
</dbReference>
<dbReference type="InterPro" id="IPR050093">
    <property type="entry name" value="ABC_SmlMolc_Importer"/>
</dbReference>
<dbReference type="Gene3D" id="3.40.50.300">
    <property type="entry name" value="P-loop containing nucleotide triphosphate hydrolases"/>
    <property type="match status" value="1"/>
</dbReference>
<dbReference type="AlphaFoldDB" id="A0A930B7N8"/>
<reference evidence="3" key="1">
    <citation type="submission" date="2020-04" db="EMBL/GenBank/DDBJ databases">
        <title>Deep metagenomics examines the oral microbiome during advanced dental caries in children, revealing novel taxa and co-occurrences with host molecules.</title>
        <authorList>
            <person name="Baker J.L."/>
            <person name="Morton J.T."/>
            <person name="Dinis M."/>
            <person name="Alvarez R."/>
            <person name="Tran N.C."/>
            <person name="Knight R."/>
            <person name="Edlund A."/>
        </authorList>
    </citation>
    <scope>NUCLEOTIDE SEQUENCE</scope>
    <source>
        <strain evidence="3">JCVI_32_bin.14</strain>
    </source>
</reference>
<protein>
    <submittedName>
        <fullName evidence="3">ATP-binding cassette domain-containing protein</fullName>
    </submittedName>
</protein>
<keyword evidence="1" id="KW-0813">Transport</keyword>
<dbReference type="InterPro" id="IPR003439">
    <property type="entry name" value="ABC_transporter-like_ATP-bd"/>
</dbReference>
<comment type="caution">
    <text evidence="3">The sequence shown here is derived from an EMBL/GenBank/DDBJ whole genome shotgun (WGS) entry which is preliminary data.</text>
</comment>
<keyword evidence="3" id="KW-0067">ATP-binding</keyword>
<evidence type="ECO:0000259" key="2">
    <source>
        <dbReference type="Pfam" id="PF00005"/>
    </source>
</evidence>
<sequence>MSVSINIDKVVKKYGDTVVVNGLSVDIMPGEFFTLLGPSGCGKTTLLRMIIGFNSIEGGTISVDGNVINDV</sequence>
<feature type="domain" description="ABC transporter" evidence="2">
    <location>
        <begin position="21"/>
        <end position="69"/>
    </location>
</feature>
<dbReference type="PANTHER" id="PTHR42781">
    <property type="entry name" value="SPERMIDINE/PUTRESCINE IMPORT ATP-BINDING PROTEIN POTA"/>
    <property type="match status" value="1"/>
</dbReference>
<keyword evidence="3" id="KW-0547">Nucleotide-binding</keyword>
<dbReference type="Pfam" id="PF00005">
    <property type="entry name" value="ABC_tran"/>
    <property type="match status" value="1"/>
</dbReference>
<dbReference type="GO" id="GO:0005524">
    <property type="term" value="F:ATP binding"/>
    <property type="evidence" value="ECO:0007669"/>
    <property type="project" value="UniProtKB-KW"/>
</dbReference>
<evidence type="ECO:0000256" key="1">
    <source>
        <dbReference type="ARBA" id="ARBA00022448"/>
    </source>
</evidence>
<dbReference type="Proteomes" id="UP000757890">
    <property type="component" value="Unassembled WGS sequence"/>
</dbReference>
<organism evidence="3 4">
    <name type="scientific">Dialister invisus</name>
    <dbReference type="NCBI Taxonomy" id="218538"/>
    <lineage>
        <taxon>Bacteria</taxon>
        <taxon>Bacillati</taxon>
        <taxon>Bacillota</taxon>
        <taxon>Negativicutes</taxon>
        <taxon>Veillonellales</taxon>
        <taxon>Veillonellaceae</taxon>
        <taxon>Dialister</taxon>
    </lineage>
</organism>
<name>A0A930B7N8_9FIRM</name>
<proteinExistence type="predicted"/>
<dbReference type="PANTHER" id="PTHR42781:SF4">
    <property type="entry name" value="SPERMIDINE_PUTRESCINE IMPORT ATP-BINDING PROTEIN POTA"/>
    <property type="match status" value="1"/>
</dbReference>
<evidence type="ECO:0000313" key="4">
    <source>
        <dbReference type="Proteomes" id="UP000757890"/>
    </source>
</evidence>
<evidence type="ECO:0000313" key="3">
    <source>
        <dbReference type="EMBL" id="MBF1130358.1"/>
    </source>
</evidence>